<feature type="binding site" evidence="6">
    <location>
        <position position="121"/>
    </location>
    <ligand>
        <name>substrate</name>
    </ligand>
</feature>
<evidence type="ECO:0000256" key="6">
    <source>
        <dbReference type="PIRSR" id="PIRSR037913-2"/>
    </source>
</evidence>
<dbReference type="GO" id="GO:0040029">
    <property type="term" value="P:epigenetic regulation of gene expression"/>
    <property type="evidence" value="ECO:0007669"/>
    <property type="project" value="TreeGrafter"/>
</dbReference>
<feature type="binding site" evidence="7">
    <location>
        <position position="150"/>
    </location>
    <ligand>
        <name>a divalent metal cation</name>
        <dbReference type="ChEBI" id="CHEBI:60240"/>
    </ligand>
</feature>
<feature type="domain" description="Histone deacetylase" evidence="8">
    <location>
        <begin position="20"/>
        <end position="284"/>
    </location>
</feature>
<proteinExistence type="inferred from homology"/>
<dbReference type="OrthoDB" id="1918432at2759"/>
<keyword evidence="3" id="KW-0378">Hydrolase</keyword>
<dbReference type="VEuPathDB" id="MicrosporidiaDB:NAPIS_ORF00801"/>
<keyword evidence="10" id="KW-1185">Reference proteome</keyword>
<accession>T0L258</accession>
<evidence type="ECO:0000313" key="9">
    <source>
        <dbReference type="EMBL" id="EQB61607.1"/>
    </source>
</evidence>
<dbReference type="GO" id="GO:0141221">
    <property type="term" value="F:histone deacetylase activity, hydrolytic mechanism"/>
    <property type="evidence" value="ECO:0007669"/>
    <property type="project" value="UniProtKB-EC"/>
</dbReference>
<dbReference type="InterPro" id="IPR023801">
    <property type="entry name" value="His_deacetylse_dom"/>
</dbReference>
<evidence type="ECO:0000256" key="4">
    <source>
        <dbReference type="ARBA" id="ARBA00022853"/>
    </source>
</evidence>
<feature type="binding site" evidence="7">
    <location>
        <position position="232"/>
    </location>
    <ligand>
        <name>a divalent metal cation</name>
        <dbReference type="ChEBI" id="CHEBI:60240"/>
    </ligand>
</feature>
<dbReference type="EMBL" id="KE647117">
    <property type="protein sequence ID" value="EQB61607.1"/>
    <property type="molecule type" value="Genomic_DNA"/>
</dbReference>
<dbReference type="InterPro" id="IPR037138">
    <property type="entry name" value="His_deacetylse_dom_sf"/>
</dbReference>
<evidence type="ECO:0000256" key="7">
    <source>
        <dbReference type="PIRSR" id="PIRSR037913-3"/>
    </source>
</evidence>
<comment type="similarity">
    <text evidence="1">Belongs to the histone deacetylase family. HD type 1 subfamily.</text>
</comment>
<dbReference type="InterPro" id="IPR023696">
    <property type="entry name" value="Ureohydrolase_dom_sf"/>
</dbReference>
<dbReference type="GO" id="GO:0000118">
    <property type="term" value="C:histone deacetylase complex"/>
    <property type="evidence" value="ECO:0007669"/>
    <property type="project" value="UniProtKB-ARBA"/>
</dbReference>
<dbReference type="PRINTS" id="PR01270">
    <property type="entry name" value="HDASUPER"/>
</dbReference>
<keyword evidence="4" id="KW-0156">Chromatin regulator</keyword>
<dbReference type="Proteomes" id="UP000053780">
    <property type="component" value="Unassembled WGS sequence"/>
</dbReference>
<dbReference type="Gene3D" id="3.40.800.20">
    <property type="entry name" value="Histone deacetylase domain"/>
    <property type="match status" value="1"/>
</dbReference>
<name>T0L258_9MICR</name>
<dbReference type="CDD" id="cd09991">
    <property type="entry name" value="HDAC_classI"/>
    <property type="match status" value="1"/>
</dbReference>
<evidence type="ECO:0000256" key="1">
    <source>
        <dbReference type="ARBA" id="ARBA00006457"/>
    </source>
</evidence>
<sequence>MRIGYIYDETVGLYHYGPKHPMKPFRLTVTHSLVKSLNLQNKMTILKPKVENLTYHTYDYFNNLGNHETSDCPSFIGLKDFCIKYSSATINAAKYLNQKDFEIVINWSGGLHHAHKYEPSGFCFVNDIVMGILELLNQHERVMYIDIDVHHGDGVEDAFFDNDRVLTCSFHKYGEFFFPESGPLNTTNKKLVNVPLLPGCDDESYFYIFKPIIDSRVKKFKPNVIVMQCGADSLGNDRIGMFNLSVHGHAACLNYVKNHNIPLMILGGGGYTLNNVARCWSFETAMICGIEPLDIPKDNFFYSFFSPDYIFNPLFKKNFENKNNKEYLDSLIGFICEKVDNW</sequence>
<dbReference type="PIRSF" id="PIRSF037913">
    <property type="entry name" value="His_deacetylse_1"/>
    <property type="match status" value="1"/>
</dbReference>
<reference evidence="9 10" key="1">
    <citation type="journal article" date="2013" name="BMC Genomics">
        <title>Genome sequencing and comparative genomics of honey bee microsporidia, Nosema apis reveal novel insights into host-parasite interactions.</title>
        <authorList>
            <person name="Chen Yp."/>
            <person name="Pettis J.S."/>
            <person name="Zhao Y."/>
            <person name="Liu X."/>
            <person name="Tallon L.J."/>
            <person name="Sadzewicz L.D."/>
            <person name="Li R."/>
            <person name="Zheng H."/>
            <person name="Huang S."/>
            <person name="Zhang X."/>
            <person name="Hamilton M.C."/>
            <person name="Pernal S.F."/>
            <person name="Melathopoulos A.P."/>
            <person name="Yan X."/>
            <person name="Evans J.D."/>
        </authorList>
    </citation>
    <scope>NUCLEOTIDE SEQUENCE [LARGE SCALE GENOMIC DNA]</scope>
    <source>
        <strain evidence="9 10">BRL 01</strain>
    </source>
</reference>
<evidence type="ECO:0000259" key="8">
    <source>
        <dbReference type="Pfam" id="PF00850"/>
    </source>
</evidence>
<dbReference type="AlphaFoldDB" id="T0L258"/>
<dbReference type="EC" id="3.5.1.98" evidence="2"/>
<dbReference type="PANTHER" id="PTHR10625">
    <property type="entry name" value="HISTONE DEACETYLASE HDAC1-RELATED"/>
    <property type="match status" value="1"/>
</dbReference>
<evidence type="ECO:0000313" key="10">
    <source>
        <dbReference type="Proteomes" id="UP000053780"/>
    </source>
</evidence>
<feature type="binding site" evidence="6">
    <location>
        <position position="71"/>
    </location>
    <ligand>
        <name>substrate</name>
    </ligand>
</feature>
<dbReference type="GO" id="GO:0046872">
    <property type="term" value="F:metal ion binding"/>
    <property type="evidence" value="ECO:0007669"/>
    <property type="project" value="UniProtKB-KW"/>
</dbReference>
<gene>
    <name evidence="9" type="ORF">NAPIS_ORF00801</name>
</gene>
<protein>
    <recommendedName>
        <fullName evidence="2">histone deacetylase</fullName>
        <ecNumber evidence="2">3.5.1.98</ecNumber>
    </recommendedName>
</protein>
<evidence type="ECO:0000256" key="3">
    <source>
        <dbReference type="ARBA" id="ARBA00022801"/>
    </source>
</evidence>
<feature type="binding site" evidence="6">
    <location>
        <position position="271"/>
    </location>
    <ligand>
        <name>substrate</name>
    </ligand>
</feature>
<evidence type="ECO:0000256" key="5">
    <source>
        <dbReference type="PIRSR" id="PIRSR037913-1"/>
    </source>
</evidence>
<dbReference type="PANTHER" id="PTHR10625:SF10">
    <property type="entry name" value="HISTONE DEACETYLASE HDAC1"/>
    <property type="match status" value="1"/>
</dbReference>
<dbReference type="InterPro" id="IPR000286">
    <property type="entry name" value="HDACs"/>
</dbReference>
<keyword evidence="7" id="KW-0479">Metal-binding</keyword>
<dbReference type="InterPro" id="IPR003084">
    <property type="entry name" value="HDAC_I/II"/>
</dbReference>
<feature type="binding site" evidence="7">
    <location>
        <position position="148"/>
    </location>
    <ligand>
        <name>a divalent metal cation</name>
        <dbReference type="ChEBI" id="CHEBI:60240"/>
    </ligand>
</feature>
<evidence type="ECO:0000256" key="2">
    <source>
        <dbReference type="ARBA" id="ARBA00012111"/>
    </source>
</evidence>
<feature type="active site" description="Proton acceptor" evidence="5">
    <location>
        <position position="113"/>
    </location>
</feature>
<dbReference type="HOGENOM" id="CLU_007727_7_6_1"/>
<dbReference type="SUPFAM" id="SSF52768">
    <property type="entry name" value="Arginase/deacetylase"/>
    <property type="match status" value="1"/>
</dbReference>
<dbReference type="Pfam" id="PF00850">
    <property type="entry name" value="Hist_deacetyl"/>
    <property type="match status" value="1"/>
</dbReference>
<organism evidence="9 10">
    <name type="scientific">Vairimorpha apis BRL 01</name>
    <dbReference type="NCBI Taxonomy" id="1037528"/>
    <lineage>
        <taxon>Eukaryota</taxon>
        <taxon>Fungi</taxon>
        <taxon>Fungi incertae sedis</taxon>
        <taxon>Microsporidia</taxon>
        <taxon>Nosematidae</taxon>
        <taxon>Vairimorpha</taxon>
    </lineage>
</organism>